<proteinExistence type="predicted"/>
<accession>A0ABC8SEV9</accession>
<evidence type="ECO:0000313" key="2">
    <source>
        <dbReference type="Proteomes" id="UP001642360"/>
    </source>
</evidence>
<dbReference type="AlphaFoldDB" id="A0ABC8SEV9"/>
<comment type="caution">
    <text evidence="1">The sequence shown here is derived from an EMBL/GenBank/DDBJ whole genome shotgun (WGS) entry which is preliminary data.</text>
</comment>
<feature type="non-terminal residue" evidence="1">
    <location>
        <position position="1"/>
    </location>
</feature>
<evidence type="ECO:0000313" key="1">
    <source>
        <dbReference type="EMBL" id="CAK9155380.1"/>
    </source>
</evidence>
<dbReference type="PANTHER" id="PTHR47701">
    <property type="entry name" value="PROTEIN MODIFIER OF SNC1 11"/>
    <property type="match status" value="1"/>
</dbReference>
<name>A0ABC8SEV9_9AQUA</name>
<keyword evidence="2" id="KW-1185">Reference proteome</keyword>
<dbReference type="Proteomes" id="UP001642360">
    <property type="component" value="Unassembled WGS sequence"/>
</dbReference>
<protein>
    <submittedName>
        <fullName evidence="1">Uncharacterized protein</fullName>
    </submittedName>
</protein>
<reference evidence="1 2" key="1">
    <citation type="submission" date="2024-02" db="EMBL/GenBank/DDBJ databases">
        <authorList>
            <person name="Vignale AGUSTIN F."/>
            <person name="Sosa J E."/>
            <person name="Modenutti C."/>
        </authorList>
    </citation>
    <scope>NUCLEOTIDE SEQUENCE [LARGE SCALE GENOMIC DNA]</scope>
</reference>
<dbReference type="PANTHER" id="PTHR47701:SF2">
    <property type="entry name" value="PROTEIN MODIFIER OF SNC1 11"/>
    <property type="match status" value="1"/>
</dbReference>
<sequence length="71" mass="8245">FGNESIFHGLNAMKKSEEQKRKDRAQRFGFMQLVLADVEEKKAARLARFAPISTTNLVEEDKMKAREIRFS</sequence>
<dbReference type="InterPro" id="IPR044209">
    <property type="entry name" value="MOS11"/>
</dbReference>
<gene>
    <name evidence="1" type="ORF">ILEXP_LOCUS23786</name>
</gene>
<dbReference type="EMBL" id="CAUOFW020002700">
    <property type="protein sequence ID" value="CAK9155380.1"/>
    <property type="molecule type" value="Genomic_DNA"/>
</dbReference>
<organism evidence="1 2">
    <name type="scientific">Ilex paraguariensis</name>
    <name type="common">yerba mate</name>
    <dbReference type="NCBI Taxonomy" id="185542"/>
    <lineage>
        <taxon>Eukaryota</taxon>
        <taxon>Viridiplantae</taxon>
        <taxon>Streptophyta</taxon>
        <taxon>Embryophyta</taxon>
        <taxon>Tracheophyta</taxon>
        <taxon>Spermatophyta</taxon>
        <taxon>Magnoliopsida</taxon>
        <taxon>eudicotyledons</taxon>
        <taxon>Gunneridae</taxon>
        <taxon>Pentapetalae</taxon>
        <taxon>asterids</taxon>
        <taxon>campanulids</taxon>
        <taxon>Aquifoliales</taxon>
        <taxon>Aquifoliaceae</taxon>
        <taxon>Ilex</taxon>
    </lineage>
</organism>